<dbReference type="AlphaFoldDB" id="A0A8X6WT54"/>
<protein>
    <submittedName>
        <fullName evidence="1">Uncharacterized protein</fullName>
    </submittedName>
</protein>
<dbReference type="EMBL" id="BMAV01002093">
    <property type="protein sequence ID" value="GFY40790.1"/>
    <property type="molecule type" value="Genomic_DNA"/>
</dbReference>
<gene>
    <name evidence="1" type="ORF">TNIN_129631</name>
</gene>
<proteinExistence type="predicted"/>
<accession>A0A8X6WT54</accession>
<dbReference type="Proteomes" id="UP000886998">
    <property type="component" value="Unassembled WGS sequence"/>
</dbReference>
<evidence type="ECO:0000313" key="1">
    <source>
        <dbReference type="EMBL" id="GFY40790.1"/>
    </source>
</evidence>
<comment type="caution">
    <text evidence="1">The sequence shown here is derived from an EMBL/GenBank/DDBJ whole genome shotgun (WGS) entry which is preliminary data.</text>
</comment>
<keyword evidence="2" id="KW-1185">Reference proteome</keyword>
<name>A0A8X6WT54_9ARAC</name>
<evidence type="ECO:0000313" key="2">
    <source>
        <dbReference type="Proteomes" id="UP000886998"/>
    </source>
</evidence>
<sequence>MEFQSISQHSTLSFKTKETVNPNASVLLIVHIGDRFRTVSEEKSLTILLDIWLIKNSLWKSYNSPFGSGSSGIVLKNTSTSLLDSRFIRKKSFRSTGGLMRSTFFESLEGSTIGVQEVEILQFFIFTLPFGILPSLTDRVP</sequence>
<reference evidence="1" key="1">
    <citation type="submission" date="2020-08" db="EMBL/GenBank/DDBJ databases">
        <title>Multicomponent nature underlies the extraordinary mechanical properties of spider dragline silk.</title>
        <authorList>
            <person name="Kono N."/>
            <person name="Nakamura H."/>
            <person name="Mori M."/>
            <person name="Yoshida Y."/>
            <person name="Ohtoshi R."/>
            <person name="Malay A.D."/>
            <person name="Moran D.A.P."/>
            <person name="Tomita M."/>
            <person name="Numata K."/>
            <person name="Arakawa K."/>
        </authorList>
    </citation>
    <scope>NUCLEOTIDE SEQUENCE</scope>
</reference>
<organism evidence="1 2">
    <name type="scientific">Trichonephila inaurata madagascariensis</name>
    <dbReference type="NCBI Taxonomy" id="2747483"/>
    <lineage>
        <taxon>Eukaryota</taxon>
        <taxon>Metazoa</taxon>
        <taxon>Ecdysozoa</taxon>
        <taxon>Arthropoda</taxon>
        <taxon>Chelicerata</taxon>
        <taxon>Arachnida</taxon>
        <taxon>Araneae</taxon>
        <taxon>Araneomorphae</taxon>
        <taxon>Entelegynae</taxon>
        <taxon>Araneoidea</taxon>
        <taxon>Nephilidae</taxon>
        <taxon>Trichonephila</taxon>
        <taxon>Trichonephila inaurata</taxon>
    </lineage>
</organism>